<comment type="caution">
    <text evidence="2">The sequence shown here is derived from an EMBL/GenBank/DDBJ whole genome shotgun (WGS) entry which is preliminary data.</text>
</comment>
<sequence length="161" mass="17258">MLQELAAENYALAAASETSTARASALVDHATQLHAELAQARASLDALHDTARQLRSTVAEAETSRDRSAAQWVQERGTLRAELEQLRDALQSVGTQLAIAQASSDVAYQDLSAELQAAQTRKDSWVTGGASNCAAKYGDYNVPELPALTGLNLHSCCRLFE</sequence>
<gene>
    <name evidence="2" type="ORF">PF008_g28561</name>
</gene>
<organism evidence="2 3">
    <name type="scientific">Phytophthora fragariae</name>
    <dbReference type="NCBI Taxonomy" id="53985"/>
    <lineage>
        <taxon>Eukaryota</taxon>
        <taxon>Sar</taxon>
        <taxon>Stramenopiles</taxon>
        <taxon>Oomycota</taxon>
        <taxon>Peronosporomycetes</taxon>
        <taxon>Peronosporales</taxon>
        <taxon>Peronosporaceae</taxon>
        <taxon>Phytophthora</taxon>
    </lineage>
</organism>
<evidence type="ECO:0000256" key="1">
    <source>
        <dbReference type="SAM" id="Coils"/>
    </source>
</evidence>
<evidence type="ECO:0000313" key="3">
    <source>
        <dbReference type="Proteomes" id="UP000486351"/>
    </source>
</evidence>
<keyword evidence="1" id="KW-0175">Coiled coil</keyword>
<name>A0A6G0QAW5_9STRA</name>
<dbReference type="Proteomes" id="UP000486351">
    <property type="component" value="Unassembled WGS sequence"/>
</dbReference>
<reference evidence="2 3" key="1">
    <citation type="submission" date="2018-09" db="EMBL/GenBank/DDBJ databases">
        <title>Genomic investigation of the strawberry pathogen Phytophthora fragariae indicates pathogenicity is determined by transcriptional variation in three key races.</title>
        <authorList>
            <person name="Adams T.M."/>
            <person name="Armitage A.D."/>
            <person name="Sobczyk M.K."/>
            <person name="Bates H.J."/>
            <person name="Dunwell J.M."/>
            <person name="Nellist C.F."/>
            <person name="Harrison R.J."/>
        </authorList>
    </citation>
    <scope>NUCLEOTIDE SEQUENCE [LARGE SCALE GENOMIC DNA]</scope>
    <source>
        <strain evidence="2 3">NOV-77</strain>
    </source>
</reference>
<protein>
    <submittedName>
        <fullName evidence="2">Uncharacterized protein</fullName>
    </submittedName>
</protein>
<evidence type="ECO:0000313" key="2">
    <source>
        <dbReference type="EMBL" id="KAE9278659.1"/>
    </source>
</evidence>
<proteinExistence type="predicted"/>
<accession>A0A6G0QAW5</accession>
<dbReference type="EMBL" id="QXFY01004259">
    <property type="protein sequence ID" value="KAE9278659.1"/>
    <property type="molecule type" value="Genomic_DNA"/>
</dbReference>
<feature type="coiled-coil region" evidence="1">
    <location>
        <begin position="37"/>
        <end position="89"/>
    </location>
</feature>
<dbReference type="AlphaFoldDB" id="A0A6G0QAW5"/>